<reference evidence="2" key="1">
    <citation type="submission" date="2016-11" db="EMBL/GenBank/DDBJ databases">
        <title>Dehalogenimonas formicexedens sp. nov., a chlorinated alkane respiring bacterium isolated from contaminated groundwater.</title>
        <authorList>
            <person name="Key T.A."/>
            <person name="Bowman K.S."/>
            <person name="Lee I."/>
            <person name="Chun J."/>
            <person name="Albuquerque L."/>
            <person name="da Costa M.S."/>
            <person name="Rainey F.A."/>
            <person name="Moe W.M."/>
        </authorList>
    </citation>
    <scope>NUCLEOTIDE SEQUENCE [LARGE SCALE GENOMIC DNA]</scope>
    <source>
        <strain evidence="2">NSZ-14</strain>
    </source>
</reference>
<dbReference type="AlphaFoldDB" id="A0A1P8F5K6"/>
<dbReference type="Proteomes" id="UP000185934">
    <property type="component" value="Chromosome"/>
</dbReference>
<gene>
    <name evidence="1" type="ORF">Dform_00350</name>
</gene>
<accession>A0A1P8F5K6</accession>
<name>A0A1P8F5K6_9CHLR</name>
<organism evidence="1 2">
    <name type="scientific">Dehalogenimonas formicexedens</name>
    <dbReference type="NCBI Taxonomy" id="1839801"/>
    <lineage>
        <taxon>Bacteria</taxon>
        <taxon>Bacillati</taxon>
        <taxon>Chloroflexota</taxon>
        <taxon>Dehalococcoidia</taxon>
        <taxon>Dehalococcoidales</taxon>
        <taxon>Dehalococcoidaceae</taxon>
        <taxon>Dehalogenimonas</taxon>
    </lineage>
</organism>
<dbReference type="KEGG" id="dfo:Dform_00350"/>
<proteinExistence type="predicted"/>
<evidence type="ECO:0000313" key="1">
    <source>
        <dbReference type="EMBL" id="APV43710.1"/>
    </source>
</evidence>
<sequence>MLISLFVIITALTGVAAIQHLNPDGSKKVIDRF</sequence>
<dbReference type="STRING" id="1839801.Dform_00350"/>
<evidence type="ECO:0000313" key="2">
    <source>
        <dbReference type="Proteomes" id="UP000185934"/>
    </source>
</evidence>
<protein>
    <submittedName>
        <fullName evidence="1">Uncharacterized protein</fullName>
    </submittedName>
</protein>
<dbReference type="EMBL" id="CP018258">
    <property type="protein sequence ID" value="APV43710.1"/>
    <property type="molecule type" value="Genomic_DNA"/>
</dbReference>
<keyword evidence="2" id="KW-1185">Reference proteome</keyword>